<evidence type="ECO:0000313" key="3">
    <source>
        <dbReference type="EMBL" id="CAA9394445.1"/>
    </source>
</evidence>
<proteinExistence type="predicted"/>
<dbReference type="EMBL" id="CADCUU010000091">
    <property type="protein sequence ID" value="CAA9394445.1"/>
    <property type="molecule type" value="Genomic_DNA"/>
</dbReference>
<dbReference type="AlphaFoldDB" id="A0A6J4NX79"/>
<dbReference type="PRINTS" id="PR00420">
    <property type="entry name" value="RNGMNOXGNASE"/>
</dbReference>
<keyword evidence="1" id="KW-0560">Oxidoreductase</keyword>
<gene>
    <name evidence="3" type="ORF">AVDCRST_MAG15-725</name>
</gene>
<dbReference type="GO" id="GO:0016491">
    <property type="term" value="F:oxidoreductase activity"/>
    <property type="evidence" value="ECO:0007669"/>
    <property type="project" value="UniProtKB-KW"/>
</dbReference>
<dbReference type="Gene3D" id="3.30.9.10">
    <property type="entry name" value="D-Amino Acid Oxidase, subunit A, domain 2"/>
    <property type="match status" value="1"/>
</dbReference>
<feature type="domain" description="FAD dependent oxidoreductase" evidence="2">
    <location>
        <begin position="28"/>
        <end position="379"/>
    </location>
</feature>
<dbReference type="InterPro" id="IPR006076">
    <property type="entry name" value="FAD-dep_OxRdtase"/>
</dbReference>
<dbReference type="GO" id="GO:0005737">
    <property type="term" value="C:cytoplasm"/>
    <property type="evidence" value="ECO:0007669"/>
    <property type="project" value="TreeGrafter"/>
</dbReference>
<organism evidence="3">
    <name type="scientific">uncultured Rubellimicrobium sp</name>
    <dbReference type="NCBI Taxonomy" id="543078"/>
    <lineage>
        <taxon>Bacteria</taxon>
        <taxon>Pseudomonadati</taxon>
        <taxon>Pseudomonadota</taxon>
        <taxon>Alphaproteobacteria</taxon>
        <taxon>Rhodobacterales</taxon>
        <taxon>Roseobacteraceae</taxon>
        <taxon>Rubellimicrobium</taxon>
        <taxon>environmental samples</taxon>
    </lineage>
</organism>
<name>A0A6J4NX79_9RHOB</name>
<dbReference type="Pfam" id="PF01266">
    <property type="entry name" value="DAO"/>
    <property type="match status" value="1"/>
</dbReference>
<dbReference type="PANTHER" id="PTHR13847:SF281">
    <property type="entry name" value="FAD DEPENDENT OXIDOREDUCTASE DOMAIN-CONTAINING PROTEIN"/>
    <property type="match status" value="1"/>
</dbReference>
<evidence type="ECO:0000256" key="1">
    <source>
        <dbReference type="ARBA" id="ARBA00023002"/>
    </source>
</evidence>
<accession>A0A6J4NX79</accession>
<reference evidence="3" key="1">
    <citation type="submission" date="2020-02" db="EMBL/GenBank/DDBJ databases">
        <authorList>
            <person name="Meier V. D."/>
        </authorList>
    </citation>
    <scope>NUCLEOTIDE SEQUENCE</scope>
    <source>
        <strain evidence="3">AVDCRST_MAG15</strain>
    </source>
</reference>
<dbReference type="InterPro" id="IPR036188">
    <property type="entry name" value="FAD/NAD-bd_sf"/>
</dbReference>
<evidence type="ECO:0000259" key="2">
    <source>
        <dbReference type="Pfam" id="PF01266"/>
    </source>
</evidence>
<protein>
    <submittedName>
        <fullName evidence="3">Glycine/D-amino acid oxidases (Deaminating)</fullName>
    </submittedName>
</protein>
<dbReference type="PANTHER" id="PTHR13847">
    <property type="entry name" value="SARCOSINE DEHYDROGENASE-RELATED"/>
    <property type="match status" value="1"/>
</dbReference>
<sequence>MTYIDTYYRRSLLDDRPRPALEGSEETDVCVVGGGLAGLTAALSLARFGKSVILLEAERIGWGASGRNGGFVSPGYAAGGDTIARRVGPENAAALHRLSIEGMRFVRSEIDAQGLDAVHPTHGILSVLRYSGADELRAYRDSLAHLYDYHLEYLPTEAVRERLRSPRYFQALRDPNAFHFHPLNYVRGLAKAFEALGGRIFEKSRVHSAVLDGPVKTVRSTRGTVAARDVVFCGGGYTDAVVPALRRGMLPIATYVLLTEPAPDRIAEAVRTTDAVGDNRRAGDYYRVVDGGSRILWGGKITTRTAEPRDLAERLRRTMVSTYPQLDGLRVEVAWSGLMSYARHLMPQIGRLAPGVWHATAFGGHGMNTTAIGGLVIAEAIAGQSDRYRLFEPFGLDWNGGPAGHAAVQLTYWWLQAQDRWRERNAA</sequence>
<dbReference type="Gene3D" id="3.50.50.60">
    <property type="entry name" value="FAD/NAD(P)-binding domain"/>
    <property type="match status" value="1"/>
</dbReference>
<dbReference type="SUPFAM" id="SSF51905">
    <property type="entry name" value="FAD/NAD(P)-binding domain"/>
    <property type="match status" value="1"/>
</dbReference>